<dbReference type="EMBL" id="CAJNOJ010000002">
    <property type="protein sequence ID" value="CAF0727907.1"/>
    <property type="molecule type" value="Genomic_DNA"/>
</dbReference>
<dbReference type="EMBL" id="CAJNOR010000400">
    <property type="protein sequence ID" value="CAF0903249.1"/>
    <property type="molecule type" value="Genomic_DNA"/>
</dbReference>
<organism evidence="2 3">
    <name type="scientific">Adineta ricciae</name>
    <name type="common">Rotifer</name>
    <dbReference type="NCBI Taxonomy" id="249248"/>
    <lineage>
        <taxon>Eukaryota</taxon>
        <taxon>Metazoa</taxon>
        <taxon>Spiralia</taxon>
        <taxon>Gnathifera</taxon>
        <taxon>Rotifera</taxon>
        <taxon>Eurotatoria</taxon>
        <taxon>Bdelloidea</taxon>
        <taxon>Adinetida</taxon>
        <taxon>Adinetidae</taxon>
        <taxon>Adineta</taxon>
    </lineage>
</organism>
<name>A0A813ZRX8_ADIRI</name>
<evidence type="ECO:0000313" key="1">
    <source>
        <dbReference type="EMBL" id="CAF0727907.1"/>
    </source>
</evidence>
<dbReference type="Proteomes" id="UP000663852">
    <property type="component" value="Unassembled WGS sequence"/>
</dbReference>
<proteinExistence type="predicted"/>
<dbReference type="InterPro" id="IPR027993">
    <property type="entry name" value="DUF4495"/>
</dbReference>
<keyword evidence="3" id="KW-1185">Reference proteome</keyword>
<evidence type="ECO:0000313" key="3">
    <source>
        <dbReference type="Proteomes" id="UP000663828"/>
    </source>
</evidence>
<protein>
    <submittedName>
        <fullName evidence="2">Uncharacterized protein</fullName>
    </submittedName>
</protein>
<dbReference type="Pfam" id="PF14906">
    <property type="entry name" value="DUF4495"/>
    <property type="match status" value="1"/>
</dbReference>
<comment type="caution">
    <text evidence="2">The sequence shown here is derived from an EMBL/GenBank/DDBJ whole genome shotgun (WGS) entry which is preliminary data.</text>
</comment>
<dbReference type="Proteomes" id="UP000663828">
    <property type="component" value="Unassembled WGS sequence"/>
</dbReference>
<sequence length="727" mass="86297">MNNSNEEHEILNDSKSAPNPFQTLYTFQEANPSDSITILRAFLHLTNPINQQEYSSDFVVHQLNRCQQCSTPLIPSLFELLKQFVPSSDLILSFNALRQPIIESWINQFRKDTQKQKWGGNGEKIQLLANLLERSLNLYYTNDNLIKNTIHIWYSIVLNSIEPLIDELNEYLKNKLDKQQFLSFVHLLKPLSQVCEQLNKIEEEKKCMIINEYFSNILLANLQQRIDFILNKKILEQFDSLDKLEGYKCPLRQSTFTIYPDVSKLLLFFNDANISKSSTILKQKCNEKLSQLLDKASSIFHTYPTSTSLEHCVCLISSLSSIEILYSHEQFQYFLYNFCQLILTYWKINLLHDCDANDRLNTKSYVENQRYSVYIDTLFHHFIRFHSYLKQYCPNLLSIFIPHMLLDLMKFFSHRYASMQISYARQNQYRTDLLALLVHASEFSHYFVQQNSPIKQFVLFQNDHLESRFIDDGNEILAAIVLVTCPCNLLYEQLENAARHRSTKLQTKISWLNVIRPDWFDMNNELRIQIHTYLLMKNIIDTKQNYVADTKVLSSLIEYSELDAFQSVLVQMIMKNEQWELINVFVKHQRDWSFMNNLTMKLPEWLALMMKYWMEFFAKCCYLCANEKDMEWRSKIQKTMLSECSIDEKSIYLKSLQRYLANIPLSLYHLLTTINQQHSQFTKRTTFARLLYQYMIDLKIDRAAIYYSFLTGKQRLFLIKIELELRK</sequence>
<reference evidence="2" key="1">
    <citation type="submission" date="2021-02" db="EMBL/GenBank/DDBJ databases">
        <authorList>
            <person name="Nowell W R."/>
        </authorList>
    </citation>
    <scope>NUCLEOTIDE SEQUENCE</scope>
</reference>
<dbReference type="OrthoDB" id="10007406at2759"/>
<dbReference type="AlphaFoldDB" id="A0A813ZRX8"/>
<evidence type="ECO:0000313" key="2">
    <source>
        <dbReference type="EMBL" id="CAF0903249.1"/>
    </source>
</evidence>
<gene>
    <name evidence="1" type="ORF">EDS130_LOCUS872</name>
    <name evidence="2" type="ORF">XAT740_LOCUS8138</name>
</gene>
<accession>A0A813ZRX8</accession>